<sequence>MLRKYNNKDINQVLKIWLSTSITAHHFIEVEFWKSQLENMRNIYIPASETYVFERENMIIGFYSLYGNHLAAIFVSTKEQGQGIGTILITHAKQQRKQLSLSVYKENEASYQFYLKQDFTITSEQVDKHTGHTEFTMKLSSSHK</sequence>
<reference evidence="7" key="3">
    <citation type="journal article" date="2019" name="Int. J. Syst. Evol. Microbiol.">
        <title>The Global Catalogue of Microorganisms (GCM) 10K type strain sequencing project: providing services to taxonomists for standard genome sequencing and annotation.</title>
        <authorList>
            <consortium name="The Broad Institute Genomics Platform"/>
            <consortium name="The Broad Institute Genome Sequencing Center for Infectious Disease"/>
            <person name="Wu L."/>
            <person name="Ma J."/>
        </authorList>
    </citation>
    <scope>NUCLEOTIDE SEQUENCE [LARGE SCALE GENOMIC DNA]</scope>
    <source>
        <strain evidence="7">NBRC 105001</strain>
    </source>
</reference>
<reference evidence="5 6" key="2">
    <citation type="submission" date="2016-12" db="EMBL/GenBank/DDBJ databases">
        <title>Diversity of luminous bacteria.</title>
        <authorList>
            <person name="Yoshizawa S."/>
            <person name="Kogure K."/>
        </authorList>
    </citation>
    <scope>NUCLEOTIDE SEQUENCE [LARGE SCALE GENOMIC DNA]</scope>
    <source>
        <strain evidence="5 6">NBRC 105001</strain>
    </source>
</reference>
<proteinExistence type="predicted"/>
<keyword evidence="1 5" id="KW-0808">Transferase</keyword>
<protein>
    <submittedName>
        <fullName evidence="4 5">Acetyltransferase</fullName>
    </submittedName>
</protein>
<evidence type="ECO:0000313" key="4">
    <source>
        <dbReference type="EMBL" id="GLR74184.1"/>
    </source>
</evidence>
<dbReference type="CDD" id="cd04301">
    <property type="entry name" value="NAT_SF"/>
    <property type="match status" value="1"/>
</dbReference>
<dbReference type="Proteomes" id="UP000239273">
    <property type="component" value="Unassembled WGS sequence"/>
</dbReference>
<gene>
    <name evidence="5" type="ORF">BTO23_06345</name>
    <name evidence="4" type="ORF">GCM10007855_10580</name>
</gene>
<dbReference type="InterPro" id="IPR000182">
    <property type="entry name" value="GNAT_dom"/>
</dbReference>
<dbReference type="InterPro" id="IPR016181">
    <property type="entry name" value="Acyl_CoA_acyltransferase"/>
</dbReference>
<keyword evidence="7" id="KW-1185">Reference proteome</keyword>
<dbReference type="Gene3D" id="3.40.630.30">
    <property type="match status" value="1"/>
</dbReference>
<dbReference type="PANTHER" id="PTHR43800">
    <property type="entry name" value="PEPTIDYL-LYSINE N-ACETYLTRANSFERASE YJAB"/>
    <property type="match status" value="1"/>
</dbReference>
<accession>A0A2S7XJ71</accession>
<dbReference type="NCBIfam" id="NF007853">
    <property type="entry name" value="PRK10562.1"/>
    <property type="match status" value="1"/>
</dbReference>
<dbReference type="Pfam" id="PF13673">
    <property type="entry name" value="Acetyltransf_10"/>
    <property type="match status" value="1"/>
</dbReference>
<dbReference type="GO" id="GO:0016747">
    <property type="term" value="F:acyltransferase activity, transferring groups other than amino-acyl groups"/>
    <property type="evidence" value="ECO:0007669"/>
    <property type="project" value="InterPro"/>
</dbReference>
<feature type="domain" description="N-acetyltransferase" evidence="3">
    <location>
        <begin position="1"/>
        <end position="142"/>
    </location>
</feature>
<dbReference type="EMBL" id="BSOU01000003">
    <property type="protein sequence ID" value="GLR74184.1"/>
    <property type="molecule type" value="Genomic_DNA"/>
</dbReference>
<dbReference type="PANTHER" id="PTHR43800:SF1">
    <property type="entry name" value="PEPTIDYL-LYSINE N-ACETYLTRANSFERASE YJAB"/>
    <property type="match status" value="1"/>
</dbReference>
<reference evidence="4" key="1">
    <citation type="journal article" date="2014" name="Int. J. Syst. Evol. Microbiol.">
        <title>Complete genome of a new Firmicutes species belonging to the dominant human colonic microbiota ('Ruminococcus bicirculans') reveals two chromosomes and a selective capacity to utilize plant glucans.</title>
        <authorList>
            <consortium name="NISC Comparative Sequencing Program"/>
            <person name="Wegmann U."/>
            <person name="Louis P."/>
            <person name="Goesmann A."/>
            <person name="Henrissat B."/>
            <person name="Duncan S.H."/>
            <person name="Flint H.J."/>
        </authorList>
    </citation>
    <scope>NUCLEOTIDE SEQUENCE</scope>
    <source>
        <strain evidence="4">NBRC 105001</strain>
    </source>
</reference>
<comment type="caution">
    <text evidence="5">The sequence shown here is derived from an EMBL/GenBank/DDBJ whole genome shotgun (WGS) entry which is preliminary data.</text>
</comment>
<evidence type="ECO:0000313" key="6">
    <source>
        <dbReference type="Proteomes" id="UP000239273"/>
    </source>
</evidence>
<dbReference type="SUPFAM" id="SSF55729">
    <property type="entry name" value="Acyl-CoA N-acyltransferases (Nat)"/>
    <property type="match status" value="1"/>
</dbReference>
<evidence type="ECO:0000256" key="2">
    <source>
        <dbReference type="ARBA" id="ARBA00023315"/>
    </source>
</evidence>
<evidence type="ECO:0000256" key="1">
    <source>
        <dbReference type="ARBA" id="ARBA00022679"/>
    </source>
</evidence>
<reference evidence="4" key="4">
    <citation type="submission" date="2023-01" db="EMBL/GenBank/DDBJ databases">
        <title>Draft genome sequence of Aliivibrio sifiae strain NBRC 105001.</title>
        <authorList>
            <person name="Sun Q."/>
            <person name="Mori K."/>
        </authorList>
    </citation>
    <scope>NUCLEOTIDE SEQUENCE</scope>
    <source>
        <strain evidence="4">NBRC 105001</strain>
    </source>
</reference>
<dbReference type="RefSeq" id="WP_105063184.1">
    <property type="nucleotide sequence ID" value="NZ_BSOU01000003.1"/>
</dbReference>
<dbReference type="Proteomes" id="UP001156660">
    <property type="component" value="Unassembled WGS sequence"/>
</dbReference>
<evidence type="ECO:0000313" key="7">
    <source>
        <dbReference type="Proteomes" id="UP001156660"/>
    </source>
</evidence>
<organism evidence="5 6">
    <name type="scientific">Aliivibrio sifiae</name>
    <dbReference type="NCBI Taxonomy" id="566293"/>
    <lineage>
        <taxon>Bacteria</taxon>
        <taxon>Pseudomonadati</taxon>
        <taxon>Pseudomonadota</taxon>
        <taxon>Gammaproteobacteria</taxon>
        <taxon>Vibrionales</taxon>
        <taxon>Vibrionaceae</taxon>
        <taxon>Aliivibrio</taxon>
    </lineage>
</organism>
<dbReference type="OrthoDB" id="9789605at2"/>
<name>A0A2S7XJ71_9GAMM</name>
<dbReference type="AlphaFoldDB" id="A0A2S7XJ71"/>
<dbReference type="EMBL" id="MSCP01000001">
    <property type="protein sequence ID" value="PQJ93706.1"/>
    <property type="molecule type" value="Genomic_DNA"/>
</dbReference>
<evidence type="ECO:0000313" key="5">
    <source>
        <dbReference type="EMBL" id="PQJ93706.1"/>
    </source>
</evidence>
<evidence type="ECO:0000259" key="3">
    <source>
        <dbReference type="PROSITE" id="PS51186"/>
    </source>
</evidence>
<dbReference type="PROSITE" id="PS51186">
    <property type="entry name" value="GNAT"/>
    <property type="match status" value="1"/>
</dbReference>
<keyword evidence="2" id="KW-0012">Acyltransferase</keyword>